<dbReference type="InterPro" id="IPR013256">
    <property type="entry name" value="Chromatin_SPT2"/>
</dbReference>
<dbReference type="GO" id="GO:0005730">
    <property type="term" value="C:nucleolus"/>
    <property type="evidence" value="ECO:0007669"/>
    <property type="project" value="TreeGrafter"/>
</dbReference>
<protein>
    <submittedName>
        <fullName evidence="4">Uncharacterized protein MANES_12G120000</fullName>
    </submittedName>
</protein>
<reference evidence="4" key="1">
    <citation type="submission" date="2018-02" db="EMBL/GenBank/DDBJ databases">
        <title>Rhizophora mucronata_Transcriptome.</title>
        <authorList>
            <person name="Meera S.P."/>
            <person name="Sreeshan A."/>
            <person name="Augustine A."/>
        </authorList>
    </citation>
    <scope>NUCLEOTIDE SEQUENCE</scope>
    <source>
        <tissue evidence="4">Leaf</tissue>
    </source>
</reference>
<proteinExistence type="inferred from homology"/>
<feature type="compositionally biased region" description="Basic and acidic residues" evidence="3">
    <location>
        <begin position="64"/>
        <end position="78"/>
    </location>
</feature>
<feature type="compositionally biased region" description="Basic and acidic residues" evidence="3">
    <location>
        <begin position="307"/>
        <end position="320"/>
    </location>
</feature>
<dbReference type="GO" id="GO:0003677">
    <property type="term" value="F:DNA binding"/>
    <property type="evidence" value="ECO:0007669"/>
    <property type="project" value="TreeGrafter"/>
</dbReference>
<feature type="compositionally biased region" description="Basic and acidic residues" evidence="3">
    <location>
        <begin position="145"/>
        <end position="161"/>
    </location>
</feature>
<dbReference type="SMART" id="SM00784">
    <property type="entry name" value="SPT2"/>
    <property type="match status" value="1"/>
</dbReference>
<evidence type="ECO:0000313" key="4">
    <source>
        <dbReference type="EMBL" id="MBX16424.1"/>
    </source>
</evidence>
<feature type="compositionally biased region" description="Basic and acidic residues" evidence="3">
    <location>
        <begin position="35"/>
        <end position="57"/>
    </location>
</feature>
<sequence length="445" mass="50467">MRGYDRDEVEDYDEYEDYGEEQEEEEEGEYEHEDEVERKPSAEELKYLQLRERIKERIRQKHQKQSDSSHNKSQDKKTKLPSNNYGSFFGSSQPVVAQRVIEESKSLLENQHLAFQVSNSHDARKKTSSTASGPKTGVSQKLPKVKNELQLKVQKLKDTRDYSFLLSDDAEPPAPTKEPTPRNGFTPRSDARAAPGLHKGKQPSSSTGRSIHGSGEDRKSHPTKGPMHSKTESHKSTSISKPNIDSRRQVGTQNGVGPGRPVVPRGLPLKPPVATMEKKASAPVAKGNLPPMRKPPSSNLQPSVPKQHLEQKRVLQEPHKAKVLPKQTVASSKPQMKKPLKHIQSHAPSQDSRLKKKPARRFSDDEDEDEKALSMIRRMFNTKRFAGREDDDSDMEANFDDIMREERRRLVLLADWDKYFKFLIPSTGATNTQNILYRPGRKTGD</sequence>
<dbReference type="PANTHER" id="PTHR22691">
    <property type="entry name" value="YEAST SPT2-RELATED"/>
    <property type="match status" value="1"/>
</dbReference>
<dbReference type="GO" id="GO:0042393">
    <property type="term" value="F:histone binding"/>
    <property type="evidence" value="ECO:0007669"/>
    <property type="project" value="TreeGrafter"/>
</dbReference>
<evidence type="ECO:0000256" key="1">
    <source>
        <dbReference type="ARBA" id="ARBA00006461"/>
    </source>
</evidence>
<feature type="compositionally biased region" description="Polar residues" evidence="3">
    <location>
        <begin position="236"/>
        <end position="253"/>
    </location>
</feature>
<organism evidence="4">
    <name type="scientific">Rhizophora mucronata</name>
    <name type="common">Asiatic mangrove</name>
    <dbReference type="NCBI Taxonomy" id="61149"/>
    <lineage>
        <taxon>Eukaryota</taxon>
        <taxon>Viridiplantae</taxon>
        <taxon>Streptophyta</taxon>
        <taxon>Embryophyta</taxon>
        <taxon>Tracheophyta</taxon>
        <taxon>Spermatophyta</taxon>
        <taxon>Magnoliopsida</taxon>
        <taxon>eudicotyledons</taxon>
        <taxon>Gunneridae</taxon>
        <taxon>Pentapetalae</taxon>
        <taxon>rosids</taxon>
        <taxon>fabids</taxon>
        <taxon>Malpighiales</taxon>
        <taxon>Rhizophoraceae</taxon>
        <taxon>Rhizophora</taxon>
    </lineage>
</organism>
<accession>A0A2P2LEM4</accession>
<evidence type="ECO:0000256" key="2">
    <source>
        <dbReference type="ARBA" id="ARBA00023054"/>
    </source>
</evidence>
<name>A0A2P2LEM4_RHIMU</name>
<feature type="compositionally biased region" description="Polar residues" evidence="3">
    <location>
        <begin position="128"/>
        <end position="139"/>
    </location>
</feature>
<dbReference type="Pfam" id="PF08243">
    <property type="entry name" value="SPT2"/>
    <property type="match status" value="1"/>
</dbReference>
<feature type="region of interest" description="Disordered" evidence="3">
    <location>
        <begin position="1"/>
        <end position="90"/>
    </location>
</feature>
<dbReference type="AlphaFoldDB" id="A0A2P2LEM4"/>
<dbReference type="GO" id="GO:0006334">
    <property type="term" value="P:nucleosome assembly"/>
    <property type="evidence" value="ECO:0007669"/>
    <property type="project" value="TreeGrafter"/>
</dbReference>
<evidence type="ECO:0000256" key="3">
    <source>
        <dbReference type="SAM" id="MobiDB-lite"/>
    </source>
</evidence>
<dbReference type="PANTHER" id="PTHR22691:SF8">
    <property type="entry name" value="PROTEIN SPT2 HOMOLOG"/>
    <property type="match status" value="1"/>
</dbReference>
<keyword evidence="2" id="KW-0175">Coiled coil</keyword>
<feature type="compositionally biased region" description="Acidic residues" evidence="3">
    <location>
        <begin position="7"/>
        <end position="34"/>
    </location>
</feature>
<feature type="compositionally biased region" description="Basic residues" evidence="3">
    <location>
        <begin position="335"/>
        <end position="344"/>
    </location>
</feature>
<feature type="region of interest" description="Disordered" evidence="3">
    <location>
        <begin position="115"/>
        <end position="369"/>
    </location>
</feature>
<feature type="compositionally biased region" description="Low complexity" evidence="3">
    <location>
        <begin position="259"/>
        <end position="268"/>
    </location>
</feature>
<dbReference type="EMBL" id="GGEC01035940">
    <property type="protein sequence ID" value="MBX16424.1"/>
    <property type="molecule type" value="Transcribed_RNA"/>
</dbReference>
<comment type="similarity">
    <text evidence="1">Belongs to the SPT2 family.</text>
</comment>
<feature type="compositionally biased region" description="Polar residues" evidence="3">
    <location>
        <begin position="80"/>
        <end position="90"/>
    </location>
</feature>
<dbReference type="GO" id="GO:0006360">
    <property type="term" value="P:transcription by RNA polymerase I"/>
    <property type="evidence" value="ECO:0007669"/>
    <property type="project" value="TreeGrafter"/>
</dbReference>